<dbReference type="RefSeq" id="XP_040764573.1">
    <property type="nucleotide sequence ID" value="XM_040911575.1"/>
</dbReference>
<sequence>MQPPYSLSIFQLTYCHSIAFFNRISRNVPDWAVRIKPRESRWRGTSAILAEKLRVFKLYEDRCVMSFPLIVSDGNLLLAYEFCVLLTWTVPESADVFYTFKHICQWTWALLILRQALVARPTLCRLFVTSGNASYECITSRFGQDQSKANPHIVVGSKPSFPKMDLKTTLAFFARAIVTGSRIGGYDGTGWDAIGNVERTGEIKTV</sequence>
<dbReference type="GeneID" id="63828603"/>
<dbReference type="InParanoid" id="A0A165EDZ2"/>
<dbReference type="AlphaFoldDB" id="A0A165EDZ2"/>
<evidence type="ECO:0000313" key="1">
    <source>
        <dbReference type="EMBL" id="KZT06833.1"/>
    </source>
</evidence>
<keyword evidence="2" id="KW-1185">Reference proteome</keyword>
<name>A0A165EDZ2_9APHY</name>
<proteinExistence type="predicted"/>
<protein>
    <submittedName>
        <fullName evidence="1">Uncharacterized protein</fullName>
    </submittedName>
</protein>
<accession>A0A165EDZ2</accession>
<dbReference type="EMBL" id="KV427622">
    <property type="protein sequence ID" value="KZT06833.1"/>
    <property type="molecule type" value="Genomic_DNA"/>
</dbReference>
<evidence type="ECO:0000313" key="2">
    <source>
        <dbReference type="Proteomes" id="UP000076871"/>
    </source>
</evidence>
<gene>
    <name evidence="1" type="ORF">LAESUDRAFT_749773</name>
</gene>
<dbReference type="Proteomes" id="UP000076871">
    <property type="component" value="Unassembled WGS sequence"/>
</dbReference>
<organism evidence="1 2">
    <name type="scientific">Laetiporus sulphureus 93-53</name>
    <dbReference type="NCBI Taxonomy" id="1314785"/>
    <lineage>
        <taxon>Eukaryota</taxon>
        <taxon>Fungi</taxon>
        <taxon>Dikarya</taxon>
        <taxon>Basidiomycota</taxon>
        <taxon>Agaricomycotina</taxon>
        <taxon>Agaricomycetes</taxon>
        <taxon>Polyporales</taxon>
        <taxon>Laetiporus</taxon>
    </lineage>
</organism>
<reference evidence="1 2" key="1">
    <citation type="journal article" date="2016" name="Mol. Biol. Evol.">
        <title>Comparative Genomics of Early-Diverging Mushroom-Forming Fungi Provides Insights into the Origins of Lignocellulose Decay Capabilities.</title>
        <authorList>
            <person name="Nagy L.G."/>
            <person name="Riley R."/>
            <person name="Tritt A."/>
            <person name="Adam C."/>
            <person name="Daum C."/>
            <person name="Floudas D."/>
            <person name="Sun H."/>
            <person name="Yadav J.S."/>
            <person name="Pangilinan J."/>
            <person name="Larsson K.H."/>
            <person name="Matsuura K."/>
            <person name="Barry K."/>
            <person name="Labutti K."/>
            <person name="Kuo R."/>
            <person name="Ohm R.A."/>
            <person name="Bhattacharya S.S."/>
            <person name="Shirouzu T."/>
            <person name="Yoshinaga Y."/>
            <person name="Martin F.M."/>
            <person name="Grigoriev I.V."/>
            <person name="Hibbett D.S."/>
        </authorList>
    </citation>
    <scope>NUCLEOTIDE SEQUENCE [LARGE SCALE GENOMIC DNA]</scope>
    <source>
        <strain evidence="1 2">93-53</strain>
    </source>
</reference>